<keyword evidence="5" id="KW-0378">Hydrolase</keyword>
<evidence type="ECO:0000259" key="4">
    <source>
        <dbReference type="Pfam" id="PF01420"/>
    </source>
</evidence>
<gene>
    <name evidence="5" type="ORF">CW360_10315</name>
</gene>
<keyword evidence="3" id="KW-0238">DNA-binding</keyword>
<evidence type="ECO:0000313" key="5">
    <source>
        <dbReference type="EMBL" id="PKF70907.1"/>
    </source>
</evidence>
<dbReference type="PANTHER" id="PTHR43140">
    <property type="entry name" value="TYPE-1 RESTRICTION ENZYME ECOKI SPECIFICITY PROTEIN"/>
    <property type="match status" value="1"/>
</dbReference>
<dbReference type="InterPro" id="IPR051212">
    <property type="entry name" value="Type-I_RE_S_subunit"/>
</dbReference>
<dbReference type="Pfam" id="PF01420">
    <property type="entry name" value="Methylase_S"/>
    <property type="match status" value="1"/>
</dbReference>
<evidence type="ECO:0000256" key="3">
    <source>
        <dbReference type="ARBA" id="ARBA00023125"/>
    </source>
</evidence>
<keyword evidence="5" id="KW-0255">Endonuclease</keyword>
<dbReference type="GO" id="GO:0004519">
    <property type="term" value="F:endonuclease activity"/>
    <property type="evidence" value="ECO:0007669"/>
    <property type="project" value="UniProtKB-KW"/>
</dbReference>
<keyword evidence="5" id="KW-0540">Nuclease</keyword>
<evidence type="ECO:0000256" key="2">
    <source>
        <dbReference type="ARBA" id="ARBA00022747"/>
    </source>
</evidence>
<organism evidence="5 6">
    <name type="scientific">Pseudomonas fluvialis</name>
    <dbReference type="NCBI Taxonomy" id="1793966"/>
    <lineage>
        <taxon>Bacteria</taxon>
        <taxon>Pseudomonadati</taxon>
        <taxon>Pseudomonadota</taxon>
        <taxon>Gammaproteobacteria</taxon>
        <taxon>Pseudomonadales</taxon>
        <taxon>Pseudomonadaceae</taxon>
        <taxon>Pseudomonas</taxon>
    </lineage>
</organism>
<dbReference type="Proteomes" id="UP000242861">
    <property type="component" value="Unassembled WGS sequence"/>
</dbReference>
<dbReference type="PANTHER" id="PTHR43140:SF1">
    <property type="entry name" value="TYPE I RESTRICTION ENZYME ECOKI SPECIFICITY SUBUNIT"/>
    <property type="match status" value="1"/>
</dbReference>
<keyword evidence="2" id="KW-0680">Restriction system</keyword>
<dbReference type="CDD" id="cd17261">
    <property type="entry name" value="RMtype1_S_EcoKI-TRD2-CR2_like"/>
    <property type="match status" value="1"/>
</dbReference>
<evidence type="ECO:0000256" key="1">
    <source>
        <dbReference type="ARBA" id="ARBA00010923"/>
    </source>
</evidence>
<dbReference type="InterPro" id="IPR000055">
    <property type="entry name" value="Restrct_endonuc_typeI_TRD"/>
</dbReference>
<name>A0A2I0CP28_9PSED</name>
<comment type="similarity">
    <text evidence="1">Belongs to the type-I restriction system S methylase family.</text>
</comment>
<accession>A0A2I0CP28</accession>
<dbReference type="GO" id="GO:0003677">
    <property type="term" value="F:DNA binding"/>
    <property type="evidence" value="ECO:0007669"/>
    <property type="project" value="UniProtKB-KW"/>
</dbReference>
<dbReference type="Gene3D" id="3.90.220.20">
    <property type="entry name" value="DNA methylase specificity domains"/>
    <property type="match status" value="2"/>
</dbReference>
<dbReference type="InterPro" id="IPR044946">
    <property type="entry name" value="Restrct_endonuc_typeI_TRD_sf"/>
</dbReference>
<dbReference type="GO" id="GO:0009307">
    <property type="term" value="P:DNA restriction-modification system"/>
    <property type="evidence" value="ECO:0007669"/>
    <property type="project" value="UniProtKB-KW"/>
</dbReference>
<feature type="domain" description="Type I restriction modification DNA specificity" evidence="4">
    <location>
        <begin position="8"/>
        <end position="162"/>
    </location>
</feature>
<proteinExistence type="inferred from homology"/>
<dbReference type="RefSeq" id="WP_101193646.1">
    <property type="nucleotide sequence ID" value="NZ_PIYS01000018.1"/>
</dbReference>
<dbReference type="SUPFAM" id="SSF116734">
    <property type="entry name" value="DNA methylase specificity domain"/>
    <property type="match status" value="2"/>
</dbReference>
<evidence type="ECO:0000313" key="6">
    <source>
        <dbReference type="Proteomes" id="UP000242861"/>
    </source>
</evidence>
<sequence>MSAGFPTSWLPVSFDDVFAQVSTSGKKVKTADTLAEGEFPVVDQGRTFISGYLDNANLVVSDDKPLIIFGDHTREIKWIDFPFIPGADGVQILKPHPEMDARFLYFFLRNLPIESKGYARHFKIVKDAEYLAPPLAEQTRIAAKLDELLAQVDTLKARIDAIPALLKRFRQSVLAAAVSGRLTEEWREFTTTESKANTAQLGELITEMRNGLSAKPNEDGKGLPILRISSVRAGSVDQADIRFLDCNTADKERYALRVGDLLFTRYNGSLELVGVCGLVRQLTHAALVYPDKLIRVRCETDVVLPEYLEIFFAETSVRQRVMDLVKSTSGQKGISGQDLKALCVTYPSLSEQTEIVRRVEQLFAFADQLEAKVASAKGRIDHLTQSILAKAFRGELVPQDPNDEPASVLLERIKTQRAAAPKAKRGRKASA</sequence>
<reference evidence="6" key="1">
    <citation type="submission" date="2017-12" db="EMBL/GenBank/DDBJ databases">
        <authorList>
            <person name="Yu X.-Y."/>
        </authorList>
    </citation>
    <scope>NUCLEOTIDE SEQUENCE [LARGE SCALE GENOMIC DNA]</scope>
    <source>
        <strain evidence="6">ZYSR67-Z</strain>
    </source>
</reference>
<comment type="caution">
    <text evidence="5">The sequence shown here is derived from an EMBL/GenBank/DDBJ whole genome shotgun (WGS) entry which is preliminary data.</text>
</comment>
<dbReference type="AlphaFoldDB" id="A0A2I0CP28"/>
<protein>
    <submittedName>
        <fullName evidence="5">Restriction endonuclease subunit S</fullName>
    </submittedName>
</protein>
<dbReference type="EMBL" id="PIYS01000018">
    <property type="protein sequence ID" value="PKF70907.1"/>
    <property type="molecule type" value="Genomic_DNA"/>
</dbReference>